<feature type="domain" description="Autotransporter" evidence="8">
    <location>
        <begin position="696"/>
        <end position="974"/>
    </location>
</feature>
<reference evidence="9 10" key="1">
    <citation type="submission" date="2018-07" db="EMBL/GenBank/DDBJ databases">
        <title>Dyella solisilvae sp. nov., isolated from the pine and broad-leaved mixed forest soil.</title>
        <authorList>
            <person name="Gao Z."/>
            <person name="Qiu L."/>
        </authorList>
    </citation>
    <scope>NUCLEOTIDE SEQUENCE [LARGE SCALE GENOMIC DNA]</scope>
    <source>
        <strain evidence="9 10">DHG54</strain>
    </source>
</reference>
<dbReference type="InterPro" id="IPR005546">
    <property type="entry name" value="Autotransporte_beta"/>
</dbReference>
<dbReference type="PROSITE" id="PS51208">
    <property type="entry name" value="AUTOTRANSPORTER"/>
    <property type="match status" value="1"/>
</dbReference>
<dbReference type="InterPro" id="IPR023827">
    <property type="entry name" value="Peptidase_S8_Asp-AS"/>
</dbReference>
<evidence type="ECO:0000256" key="2">
    <source>
        <dbReference type="ARBA" id="ARBA00022670"/>
    </source>
</evidence>
<dbReference type="AlphaFoldDB" id="A0A370KB84"/>
<evidence type="ECO:0000256" key="3">
    <source>
        <dbReference type="ARBA" id="ARBA00022729"/>
    </source>
</evidence>
<feature type="compositionally biased region" description="Pro residues" evidence="7">
    <location>
        <begin position="65"/>
        <end position="78"/>
    </location>
</feature>
<dbReference type="Gene3D" id="2.40.128.130">
    <property type="entry name" value="Autotransporter beta-domain"/>
    <property type="match status" value="1"/>
</dbReference>
<accession>A0A370KB84</accession>
<feature type="active site" description="Charge relay system" evidence="6">
    <location>
        <position position="116"/>
    </location>
</feature>
<evidence type="ECO:0000256" key="7">
    <source>
        <dbReference type="SAM" id="MobiDB-lite"/>
    </source>
</evidence>
<keyword evidence="2 6" id="KW-0645">Protease</keyword>
<evidence type="ECO:0000259" key="8">
    <source>
        <dbReference type="PROSITE" id="PS51208"/>
    </source>
</evidence>
<organism evidence="9 10">
    <name type="scientific">Dyella solisilvae</name>
    <dbReference type="NCBI Taxonomy" id="1920168"/>
    <lineage>
        <taxon>Bacteria</taxon>
        <taxon>Pseudomonadati</taxon>
        <taxon>Pseudomonadota</taxon>
        <taxon>Gammaproteobacteria</taxon>
        <taxon>Lysobacterales</taxon>
        <taxon>Rhodanobacteraceae</taxon>
        <taxon>Dyella</taxon>
    </lineage>
</organism>
<dbReference type="Proteomes" id="UP000254711">
    <property type="component" value="Unassembled WGS sequence"/>
</dbReference>
<dbReference type="NCBIfam" id="TIGR02601">
    <property type="entry name" value="autotrns_rpt"/>
    <property type="match status" value="1"/>
</dbReference>
<name>A0A370KB84_9GAMM</name>
<keyword evidence="3" id="KW-0732">Signal</keyword>
<dbReference type="SUPFAM" id="SSF52743">
    <property type="entry name" value="Subtilisin-like"/>
    <property type="match status" value="1"/>
</dbReference>
<dbReference type="PROSITE" id="PS00136">
    <property type="entry name" value="SUBTILASE_ASP"/>
    <property type="match status" value="1"/>
</dbReference>
<dbReference type="OrthoDB" id="5360469at2"/>
<comment type="caution">
    <text evidence="9">The sequence shown here is derived from an EMBL/GenBank/DDBJ whole genome shotgun (WGS) entry which is preliminary data.</text>
</comment>
<dbReference type="PROSITE" id="PS00138">
    <property type="entry name" value="SUBTILASE_SER"/>
    <property type="match status" value="1"/>
</dbReference>
<evidence type="ECO:0000256" key="5">
    <source>
        <dbReference type="ARBA" id="ARBA00022825"/>
    </source>
</evidence>
<evidence type="ECO:0000313" key="9">
    <source>
        <dbReference type="EMBL" id="RDI99918.1"/>
    </source>
</evidence>
<dbReference type="Pfam" id="PF00082">
    <property type="entry name" value="Peptidase_S8"/>
    <property type="match status" value="1"/>
</dbReference>
<dbReference type="InterPro" id="IPR036709">
    <property type="entry name" value="Autotransporte_beta_dom_sf"/>
</dbReference>
<dbReference type="PRINTS" id="PR00723">
    <property type="entry name" value="SUBTILISIN"/>
</dbReference>
<dbReference type="EMBL" id="QQSY01000001">
    <property type="protein sequence ID" value="RDI99918.1"/>
    <property type="molecule type" value="Genomic_DNA"/>
</dbReference>
<feature type="compositionally biased region" description="Low complexity" evidence="7">
    <location>
        <begin position="50"/>
        <end position="64"/>
    </location>
</feature>
<sequence length="974" mass="101051">MDSRLGGMRFRQLSVVVWMALGVSACGGGGNGNVKASVSSYSPPSPGYQPPSSGYQPPSSGYQPPTSPGTPSTPPSTPPSSTLPTPPSDAQLSLTNTYAARSAGFDGTGVTIGVVDSGVMRNHPALAGRVAQNLVYIDPSSNNLSIDDVIGHGTWVAEVAAGNSFGKFAGGVAPGATLVSARIISDKAPDDNGSTPATTVSAADAAPFQYINADLIKAGVKVMNNSWGGITWNASDTATTQGFHDAYSTFINSWGGLVVFAAGNDSQANPSTIASLPSLAPDLQKGWLTVVALDSNNPTQLASYSNKCGIAMSYCLAAPGNVIVSGKDDTTSSQTYWIVEGTSFAAPAVSGAAALVWQAFPYFTNDQVRQTLLGTADPLGGSQPNATFGYGALDVGRAVKGPARFDWGDFDVNLNTTSTWGNAISGAGGLVKDGVGTLIITQAPSYQGDTHIVHGTLSAPSLAGSLYIDNADALMRDAHSFGKDVQNMGTLMVAGGDVHVSGSYYQGLSPNTPLIGRLALELGSTLRVDGQAVLSGGDLLVIGAKQGYVANAHTDVLTASGGITGKFSSLDVAQGVLLAATLNYSSTDAWLNVSQVQATAVMGMSYTTASFGAAQRVDNAFSQINSQLGQGAVVGGGVTTNFVNAAANLQQTASTAALQQSLESLSGQLHAASTAMTFEAIDAGTRALSDHFDSLVDTRNTGGWAQTLGYHGSMSRSGYGDVGYDLSGWMAGQDRRFGSNGVFGFAVSQSEGLGRLAEYADQGQSRAVEGMLYAGLVQDAWYTMGRLGYGTYREDMRRHIELGSDVAAVSSDTNGRYAVAYGESGYRASFGGLQFTPYANLQYASIRRDGFNEIGGDGFGLKSSAQTVERWQAGLGLRAGRSWPLANGGSLSLQGRLQWQQALATHGDVIDASFTGVDQWAPVGGVGLSRYQSQAGLTLDWSMSTRSSLQFGMDQYFGQNSQGMMGMLNYRLNF</sequence>
<dbReference type="InterPro" id="IPR000209">
    <property type="entry name" value="Peptidase_S8/S53_dom"/>
</dbReference>
<dbReference type="PANTHER" id="PTHR43399:SF4">
    <property type="entry name" value="CELL WALL-ASSOCIATED PROTEASE"/>
    <property type="match status" value="1"/>
</dbReference>
<dbReference type="PANTHER" id="PTHR43399">
    <property type="entry name" value="SUBTILISIN-RELATED"/>
    <property type="match status" value="1"/>
</dbReference>
<dbReference type="InterPro" id="IPR051048">
    <property type="entry name" value="Peptidase_S8/S53_subtilisin"/>
</dbReference>
<dbReference type="RefSeq" id="WP_114823651.1">
    <property type="nucleotide sequence ID" value="NZ_QQSY01000001.1"/>
</dbReference>
<evidence type="ECO:0000256" key="4">
    <source>
        <dbReference type="ARBA" id="ARBA00022801"/>
    </source>
</evidence>
<feature type="active site" description="Charge relay system" evidence="6">
    <location>
        <position position="343"/>
    </location>
</feature>
<dbReference type="CDD" id="cd04848">
    <property type="entry name" value="Peptidases_S8_Autotransporter_serine_protease_like"/>
    <property type="match status" value="1"/>
</dbReference>
<dbReference type="InterPro" id="IPR034061">
    <property type="entry name" value="Peptidases_S8_Autotransporter"/>
</dbReference>
<dbReference type="GO" id="GO:0004252">
    <property type="term" value="F:serine-type endopeptidase activity"/>
    <property type="evidence" value="ECO:0007669"/>
    <property type="project" value="UniProtKB-UniRule"/>
</dbReference>
<protein>
    <submittedName>
        <fullName evidence="9">Autotransporter domain-containing protein</fullName>
    </submittedName>
</protein>
<dbReference type="InterPro" id="IPR023828">
    <property type="entry name" value="Peptidase_S8_Ser-AS"/>
</dbReference>
<keyword evidence="5 6" id="KW-0720">Serine protease</keyword>
<dbReference type="SMART" id="SM00869">
    <property type="entry name" value="Autotransporter"/>
    <property type="match status" value="1"/>
</dbReference>
<evidence type="ECO:0000256" key="1">
    <source>
        <dbReference type="ARBA" id="ARBA00011073"/>
    </source>
</evidence>
<feature type="active site" description="Charge relay system" evidence="6">
    <location>
        <position position="152"/>
    </location>
</feature>
<dbReference type="InterPro" id="IPR015500">
    <property type="entry name" value="Peptidase_S8_subtilisin-rel"/>
</dbReference>
<evidence type="ECO:0000256" key="6">
    <source>
        <dbReference type="PROSITE-ProRule" id="PRU01240"/>
    </source>
</evidence>
<evidence type="ECO:0000313" key="10">
    <source>
        <dbReference type="Proteomes" id="UP000254711"/>
    </source>
</evidence>
<dbReference type="InterPro" id="IPR013425">
    <property type="entry name" value="Autotrns_rpt"/>
</dbReference>
<dbReference type="Gene3D" id="3.40.50.200">
    <property type="entry name" value="Peptidase S8/S53 domain"/>
    <property type="match status" value="1"/>
</dbReference>
<keyword evidence="10" id="KW-1185">Reference proteome</keyword>
<dbReference type="PROSITE" id="PS51257">
    <property type="entry name" value="PROKAR_LIPOPROTEIN"/>
    <property type="match status" value="1"/>
</dbReference>
<dbReference type="InterPro" id="IPR036852">
    <property type="entry name" value="Peptidase_S8/S53_dom_sf"/>
</dbReference>
<gene>
    <name evidence="9" type="ORF">DVT68_03575</name>
</gene>
<dbReference type="GO" id="GO:0006508">
    <property type="term" value="P:proteolysis"/>
    <property type="evidence" value="ECO:0007669"/>
    <property type="project" value="UniProtKB-KW"/>
</dbReference>
<comment type="similarity">
    <text evidence="1 6">Belongs to the peptidase S8 family.</text>
</comment>
<feature type="region of interest" description="Disordered" evidence="7">
    <location>
        <begin position="37"/>
        <end position="91"/>
    </location>
</feature>
<dbReference type="Pfam" id="PF03797">
    <property type="entry name" value="Autotransporter"/>
    <property type="match status" value="1"/>
</dbReference>
<keyword evidence="4 6" id="KW-0378">Hydrolase</keyword>
<dbReference type="SUPFAM" id="SSF103515">
    <property type="entry name" value="Autotransporter"/>
    <property type="match status" value="1"/>
</dbReference>
<dbReference type="PROSITE" id="PS51892">
    <property type="entry name" value="SUBTILASE"/>
    <property type="match status" value="1"/>
</dbReference>
<proteinExistence type="inferred from homology"/>